<evidence type="ECO:0000256" key="1">
    <source>
        <dbReference type="SAM" id="MobiDB-lite"/>
    </source>
</evidence>
<feature type="region of interest" description="Disordered" evidence="1">
    <location>
        <begin position="212"/>
        <end position="242"/>
    </location>
</feature>
<sequence length="242" mass="27349">MRYSTHKTQKGEFQSQPKSFLTRLGMSLTEAQRAVAAAVDAEFMRPRSPRPLQPSKDYRPRLRPAANIRQITEHRALNPVNFPHLAECLDDLIEAGASLSGSDSDEDSDYELPPPRYHREGKELPREMIAYYNRGVAESAKELEERPLSPVSDTEYFGREIVEPEPESDEDLDSPSRQLKEELSQMSQSESHFVGEVEDPLAHPEVLLFIRQSPQVPSSNPADNTLNPGAQATRSNKRRRLA</sequence>
<evidence type="ECO:0000313" key="3">
    <source>
        <dbReference type="Proteomes" id="UP000304928"/>
    </source>
</evidence>
<feature type="compositionally biased region" description="Acidic residues" evidence="1">
    <location>
        <begin position="163"/>
        <end position="173"/>
    </location>
</feature>
<organism evidence="2 3">
    <name type="scientific">Aureobasidium pullulans</name>
    <name type="common">Black yeast</name>
    <name type="synonym">Pullularia pullulans</name>
    <dbReference type="NCBI Taxonomy" id="5580"/>
    <lineage>
        <taxon>Eukaryota</taxon>
        <taxon>Fungi</taxon>
        <taxon>Dikarya</taxon>
        <taxon>Ascomycota</taxon>
        <taxon>Pezizomycotina</taxon>
        <taxon>Dothideomycetes</taxon>
        <taxon>Dothideomycetidae</taxon>
        <taxon>Dothideales</taxon>
        <taxon>Saccotheciaceae</taxon>
        <taxon>Aureobasidium</taxon>
    </lineage>
</organism>
<name>A0A4S9B8C3_AURPU</name>
<feature type="compositionally biased region" description="Polar residues" evidence="1">
    <location>
        <begin position="212"/>
        <end position="234"/>
    </location>
</feature>
<feature type="region of interest" description="Disordered" evidence="1">
    <location>
        <begin position="97"/>
        <end position="119"/>
    </location>
</feature>
<dbReference type="EMBL" id="QZAR01000086">
    <property type="protein sequence ID" value="THW89208.1"/>
    <property type="molecule type" value="Genomic_DNA"/>
</dbReference>
<gene>
    <name evidence="2" type="ORF">D6D15_05431</name>
</gene>
<protein>
    <submittedName>
        <fullName evidence="2">Uncharacterized protein</fullName>
    </submittedName>
</protein>
<reference evidence="2 3" key="1">
    <citation type="submission" date="2018-10" db="EMBL/GenBank/DDBJ databases">
        <title>Fifty Aureobasidium pullulans genomes reveal a recombining polyextremotolerant generalist.</title>
        <authorList>
            <person name="Gostincar C."/>
            <person name="Turk M."/>
            <person name="Zajc J."/>
            <person name="Gunde-Cimerman N."/>
        </authorList>
    </citation>
    <scope>NUCLEOTIDE SEQUENCE [LARGE SCALE GENOMIC DNA]</scope>
    <source>
        <strain evidence="2 3">EXF-10507</strain>
    </source>
</reference>
<dbReference type="Proteomes" id="UP000304928">
    <property type="component" value="Unassembled WGS sequence"/>
</dbReference>
<accession>A0A4S9B8C3</accession>
<feature type="region of interest" description="Disordered" evidence="1">
    <location>
        <begin position="139"/>
        <end position="198"/>
    </location>
</feature>
<evidence type="ECO:0000313" key="2">
    <source>
        <dbReference type="EMBL" id="THW89208.1"/>
    </source>
</evidence>
<comment type="caution">
    <text evidence="2">The sequence shown here is derived from an EMBL/GenBank/DDBJ whole genome shotgun (WGS) entry which is preliminary data.</text>
</comment>
<proteinExistence type="predicted"/>
<dbReference type="AlphaFoldDB" id="A0A4S9B8C3"/>